<dbReference type="GO" id="GO:0046872">
    <property type="term" value="F:metal ion binding"/>
    <property type="evidence" value="ECO:0007669"/>
    <property type="project" value="UniProtKB-KW"/>
</dbReference>
<name>A0A8S9SXR9_9CYAN</name>
<dbReference type="InterPro" id="IPR023867">
    <property type="entry name" value="Sulphatase_maturase_rSAM"/>
</dbReference>
<keyword evidence="1" id="KW-0949">S-adenosyl-L-methionine</keyword>
<dbReference type="SFLD" id="SFLDG01386">
    <property type="entry name" value="main_SPASM_domain-containing"/>
    <property type="match status" value="1"/>
</dbReference>
<keyword evidence="4" id="KW-0411">Iron-sulfur</keyword>
<dbReference type="Proteomes" id="UP000029738">
    <property type="component" value="Unassembled WGS sequence"/>
</dbReference>
<dbReference type="AlphaFoldDB" id="A0A8S9SXR9"/>
<dbReference type="CDD" id="cd21109">
    <property type="entry name" value="SPASM"/>
    <property type="match status" value="1"/>
</dbReference>
<dbReference type="EMBL" id="JHEG04000001">
    <property type="protein sequence ID" value="KAF3884616.1"/>
    <property type="molecule type" value="Genomic_DNA"/>
</dbReference>
<reference evidence="7" key="1">
    <citation type="journal article" date="2015" name="Genome Announc.">
        <title>Draft Genome Sequence of Tolypothrix boutellei Strain VB521301.</title>
        <authorList>
            <person name="Chandrababunaidu M.M."/>
            <person name="Singh D."/>
            <person name="Sen D."/>
            <person name="Bhan S."/>
            <person name="Das S."/>
            <person name="Gupta A."/>
            <person name="Adhikary S.P."/>
            <person name="Tripathy S."/>
        </authorList>
    </citation>
    <scope>NUCLEOTIDE SEQUENCE</scope>
    <source>
        <strain evidence="7">VB521301</strain>
    </source>
</reference>
<evidence type="ECO:0000313" key="8">
    <source>
        <dbReference type="Proteomes" id="UP000029738"/>
    </source>
</evidence>
<protein>
    <submittedName>
        <fullName evidence="7">Radical SAM protein</fullName>
    </submittedName>
</protein>
<accession>A0A8S9SXR9</accession>
<dbReference type="GO" id="GO:0016491">
    <property type="term" value="F:oxidoreductase activity"/>
    <property type="evidence" value="ECO:0007669"/>
    <property type="project" value="InterPro"/>
</dbReference>
<evidence type="ECO:0000256" key="1">
    <source>
        <dbReference type="ARBA" id="ARBA00022691"/>
    </source>
</evidence>
<evidence type="ECO:0000313" key="7">
    <source>
        <dbReference type="EMBL" id="KAF3884616.1"/>
    </source>
</evidence>
<gene>
    <name evidence="7" type="ORF">DA73_0400003340</name>
</gene>
<dbReference type="InterPro" id="IPR058240">
    <property type="entry name" value="rSAM_sf"/>
</dbReference>
<evidence type="ECO:0000256" key="2">
    <source>
        <dbReference type="ARBA" id="ARBA00022723"/>
    </source>
</evidence>
<keyword evidence="2" id="KW-0479">Metal-binding</keyword>
<evidence type="ECO:0000256" key="3">
    <source>
        <dbReference type="ARBA" id="ARBA00023004"/>
    </source>
</evidence>
<reference evidence="7" key="2">
    <citation type="submission" date="2019-11" db="EMBL/GenBank/DDBJ databases">
        <title>Improved Assembly of Tolypothrix boutellei genome.</title>
        <authorList>
            <person name="Sarangi A.N."/>
            <person name="Mukherjee M."/>
            <person name="Ghosh S."/>
            <person name="Singh D."/>
            <person name="Das A."/>
            <person name="Kant S."/>
            <person name="Prusty A."/>
            <person name="Tripathy S."/>
        </authorList>
    </citation>
    <scope>NUCLEOTIDE SEQUENCE</scope>
    <source>
        <strain evidence="7">VB521301</strain>
    </source>
</reference>
<dbReference type="InterPro" id="IPR007197">
    <property type="entry name" value="rSAM"/>
</dbReference>
<dbReference type="SUPFAM" id="SSF102114">
    <property type="entry name" value="Radical SAM enzymes"/>
    <property type="match status" value="1"/>
</dbReference>
<dbReference type="InterPro" id="IPR013785">
    <property type="entry name" value="Aldolase_TIM"/>
</dbReference>
<feature type="domain" description="Radical SAM core" evidence="6">
    <location>
        <begin position="15"/>
        <end position="181"/>
    </location>
</feature>
<organism evidence="7 8">
    <name type="scientific">Tolypothrix bouteillei VB521301</name>
    <dbReference type="NCBI Taxonomy" id="1479485"/>
    <lineage>
        <taxon>Bacteria</taxon>
        <taxon>Bacillati</taxon>
        <taxon>Cyanobacteriota</taxon>
        <taxon>Cyanophyceae</taxon>
        <taxon>Nostocales</taxon>
        <taxon>Tolypothrichaceae</taxon>
        <taxon>Tolypothrix</taxon>
    </lineage>
</organism>
<dbReference type="Pfam" id="PF04055">
    <property type="entry name" value="Radical_SAM"/>
    <property type="match status" value="1"/>
</dbReference>
<dbReference type="CDD" id="cd01335">
    <property type="entry name" value="Radical_SAM"/>
    <property type="match status" value="1"/>
</dbReference>
<dbReference type="RefSeq" id="WP_038078549.1">
    <property type="nucleotide sequence ID" value="NZ_JHEG04000001.1"/>
</dbReference>
<evidence type="ECO:0000259" key="6">
    <source>
        <dbReference type="Pfam" id="PF04055"/>
    </source>
</evidence>
<dbReference type="SFLD" id="SFLDG01067">
    <property type="entry name" value="SPASM/twitch_domain_containing"/>
    <property type="match status" value="1"/>
</dbReference>
<comment type="caution">
    <text evidence="7">The sequence shown here is derived from an EMBL/GenBank/DDBJ whole genome shotgun (WGS) entry which is preliminary data.</text>
</comment>
<dbReference type="SFLD" id="SFLDG01072">
    <property type="entry name" value="dehydrogenase_like"/>
    <property type="match status" value="1"/>
</dbReference>
<proteinExistence type="inferred from homology"/>
<evidence type="ECO:0000256" key="5">
    <source>
        <dbReference type="ARBA" id="ARBA00023601"/>
    </source>
</evidence>
<dbReference type="SFLD" id="SFLDS00029">
    <property type="entry name" value="Radical_SAM"/>
    <property type="match status" value="1"/>
</dbReference>
<dbReference type="PANTHER" id="PTHR43273">
    <property type="entry name" value="ANAEROBIC SULFATASE-MATURATING ENZYME HOMOLOG ASLB-RELATED"/>
    <property type="match status" value="1"/>
</dbReference>
<dbReference type="GO" id="GO:0051536">
    <property type="term" value="F:iron-sulfur cluster binding"/>
    <property type="evidence" value="ECO:0007669"/>
    <property type="project" value="UniProtKB-KW"/>
</dbReference>
<dbReference type="PANTHER" id="PTHR43273:SF3">
    <property type="entry name" value="ANAEROBIC SULFATASE-MATURATING ENZYME HOMOLOG ASLB-RELATED"/>
    <property type="match status" value="1"/>
</dbReference>
<keyword evidence="8" id="KW-1185">Reference proteome</keyword>
<comment type="similarity">
    <text evidence="5">Belongs to the radical SAM superfamily. Anaerobic sulfatase-maturating enzyme family.</text>
</comment>
<evidence type="ECO:0000256" key="4">
    <source>
        <dbReference type="ARBA" id="ARBA00023014"/>
    </source>
</evidence>
<keyword evidence="3" id="KW-0408">Iron</keyword>
<dbReference type="Gene3D" id="3.20.20.70">
    <property type="entry name" value="Aldolase class I"/>
    <property type="match status" value="1"/>
</dbReference>
<sequence length="395" mass="45605">MTSGEKRKVQFVIKSSKFCNLRCRYCYEYAELGNREAIAPEQLDRMYAHIASYYSRLDRPVEIQFIWHGGEPLLQHPDYYWRTFDRQQQIFGELADSVTNTVQTNLTVLNKHQIHLLREGFDGVGVSIDLFGGLRVNQTNVDSLDRVLANMDCLRSEKVRFGCITVLTQLNLPYLEEIYKFYNKIKIPFRVLPLFNGAFDGQHQGYEISPNEVLIAYCTLFDLWLESKKPVIVRPIIDYIKQVIQYYTPNTKPNFYNKREWESIYLVNINGDIYSYADAYNIDFCHGNVFATPMENIILSSGHQKAIAAAEKRMASACHSCKYFGSCSGYPVAEESVIHNQMDEVGHAHCTKEKGILQYIEKRLKETGIINPITRQVNINQDYISKHILGLDISV</sequence>